<name>A0ABR7CMQ5_9BACT</name>
<dbReference type="Pfam" id="PF13673">
    <property type="entry name" value="Acetyltransf_10"/>
    <property type="match status" value="1"/>
</dbReference>
<organism evidence="2 3">
    <name type="scientific">Alistipes hominis</name>
    <dbReference type="NCBI Taxonomy" id="2763015"/>
    <lineage>
        <taxon>Bacteria</taxon>
        <taxon>Pseudomonadati</taxon>
        <taxon>Bacteroidota</taxon>
        <taxon>Bacteroidia</taxon>
        <taxon>Bacteroidales</taxon>
        <taxon>Rikenellaceae</taxon>
        <taxon>Alistipes</taxon>
    </lineage>
</organism>
<dbReference type="InterPro" id="IPR000182">
    <property type="entry name" value="GNAT_dom"/>
</dbReference>
<dbReference type="EMBL" id="JACOOK010000003">
    <property type="protein sequence ID" value="MBC5616864.1"/>
    <property type="molecule type" value="Genomic_DNA"/>
</dbReference>
<accession>A0ABR7CMQ5</accession>
<dbReference type="PANTHER" id="PTHR43617:SF34">
    <property type="entry name" value="PUTATIVE-RELATED"/>
    <property type="match status" value="1"/>
</dbReference>
<dbReference type="Gene3D" id="3.40.630.30">
    <property type="match status" value="1"/>
</dbReference>
<protein>
    <submittedName>
        <fullName evidence="2">GNAT family N-acetyltransferase</fullName>
    </submittedName>
</protein>
<sequence length="163" mass="18835">MKEITIREIEPNEISLLKEILYEAIYRPDTSTFIPKSILEKPEMNAYIKDFGCNKDDFCLVADLRDKIIGAVWVRTFSGNIKGYGYFDDNTPVFVIALYKEYRNQGIGTQLMANMIKHLHCNGYKQASLNVKKANYAVKLYKKMGFEIIGESEFDYLMLLKCS</sequence>
<proteinExistence type="predicted"/>
<reference evidence="2 3" key="1">
    <citation type="submission" date="2020-08" db="EMBL/GenBank/DDBJ databases">
        <title>Genome public.</title>
        <authorList>
            <person name="Liu C."/>
            <person name="Sun Q."/>
        </authorList>
    </citation>
    <scope>NUCLEOTIDE SEQUENCE [LARGE SCALE GENOMIC DNA]</scope>
    <source>
        <strain evidence="2 3">New-7</strain>
    </source>
</reference>
<dbReference type="Proteomes" id="UP000636891">
    <property type="component" value="Unassembled WGS sequence"/>
</dbReference>
<dbReference type="CDD" id="cd04301">
    <property type="entry name" value="NAT_SF"/>
    <property type="match status" value="1"/>
</dbReference>
<dbReference type="SUPFAM" id="SSF55729">
    <property type="entry name" value="Acyl-CoA N-acyltransferases (Nat)"/>
    <property type="match status" value="1"/>
</dbReference>
<dbReference type="PANTHER" id="PTHR43617">
    <property type="entry name" value="L-AMINO ACID N-ACETYLTRANSFERASE"/>
    <property type="match status" value="1"/>
</dbReference>
<keyword evidence="3" id="KW-1185">Reference proteome</keyword>
<comment type="caution">
    <text evidence="2">The sequence shown here is derived from an EMBL/GenBank/DDBJ whole genome shotgun (WGS) entry which is preliminary data.</text>
</comment>
<dbReference type="InterPro" id="IPR050276">
    <property type="entry name" value="MshD_Acetyltransferase"/>
</dbReference>
<dbReference type="RefSeq" id="WP_118656244.1">
    <property type="nucleotide sequence ID" value="NZ_JACOOK010000003.1"/>
</dbReference>
<feature type="domain" description="N-acetyltransferase" evidence="1">
    <location>
        <begin position="4"/>
        <end position="163"/>
    </location>
</feature>
<evidence type="ECO:0000313" key="3">
    <source>
        <dbReference type="Proteomes" id="UP000636891"/>
    </source>
</evidence>
<dbReference type="InterPro" id="IPR016181">
    <property type="entry name" value="Acyl_CoA_acyltransferase"/>
</dbReference>
<evidence type="ECO:0000313" key="2">
    <source>
        <dbReference type="EMBL" id="MBC5616864.1"/>
    </source>
</evidence>
<dbReference type="PROSITE" id="PS51186">
    <property type="entry name" value="GNAT"/>
    <property type="match status" value="1"/>
</dbReference>
<evidence type="ECO:0000259" key="1">
    <source>
        <dbReference type="PROSITE" id="PS51186"/>
    </source>
</evidence>
<gene>
    <name evidence="2" type="ORF">H8S08_07500</name>
</gene>